<keyword evidence="7" id="KW-0732">Signal</keyword>
<organism evidence="9 10">
    <name type="scientific">Ranatra chinensis</name>
    <dbReference type="NCBI Taxonomy" id="642074"/>
    <lineage>
        <taxon>Eukaryota</taxon>
        <taxon>Metazoa</taxon>
        <taxon>Ecdysozoa</taxon>
        <taxon>Arthropoda</taxon>
        <taxon>Hexapoda</taxon>
        <taxon>Insecta</taxon>
        <taxon>Pterygota</taxon>
        <taxon>Neoptera</taxon>
        <taxon>Paraneoptera</taxon>
        <taxon>Hemiptera</taxon>
        <taxon>Heteroptera</taxon>
        <taxon>Panheteroptera</taxon>
        <taxon>Nepomorpha</taxon>
        <taxon>Nepidae</taxon>
        <taxon>Ranatrinae</taxon>
        <taxon>Ranatra</taxon>
    </lineage>
</organism>
<evidence type="ECO:0000256" key="7">
    <source>
        <dbReference type="SAM" id="SignalP"/>
    </source>
</evidence>
<dbReference type="InterPro" id="IPR018114">
    <property type="entry name" value="TRYPSIN_HIS"/>
</dbReference>
<dbReference type="PANTHER" id="PTHR24258">
    <property type="entry name" value="SERINE PROTEASE-RELATED"/>
    <property type="match status" value="1"/>
</dbReference>
<evidence type="ECO:0000259" key="8">
    <source>
        <dbReference type="PROSITE" id="PS50240"/>
    </source>
</evidence>
<proteinExistence type="predicted"/>
<dbReference type="Proteomes" id="UP001558652">
    <property type="component" value="Unassembled WGS sequence"/>
</dbReference>
<evidence type="ECO:0000313" key="10">
    <source>
        <dbReference type="Proteomes" id="UP001558652"/>
    </source>
</evidence>
<evidence type="ECO:0000256" key="1">
    <source>
        <dbReference type="ARBA" id="ARBA00004613"/>
    </source>
</evidence>
<dbReference type="GO" id="GO:0005576">
    <property type="term" value="C:extracellular region"/>
    <property type="evidence" value="ECO:0007669"/>
    <property type="project" value="UniProtKB-SubCell"/>
</dbReference>
<dbReference type="AlphaFoldDB" id="A0ABD0YPJ6"/>
<feature type="signal peptide" evidence="7">
    <location>
        <begin position="1"/>
        <end position="19"/>
    </location>
</feature>
<feature type="compositionally biased region" description="Polar residues" evidence="6">
    <location>
        <begin position="552"/>
        <end position="562"/>
    </location>
</feature>
<dbReference type="SMART" id="SM00020">
    <property type="entry name" value="Tryp_SPc"/>
    <property type="match status" value="1"/>
</dbReference>
<reference evidence="9 10" key="1">
    <citation type="submission" date="2024-07" db="EMBL/GenBank/DDBJ databases">
        <title>Chromosome-level genome assembly of the water stick insect Ranatra chinensis (Heteroptera: Nepidae).</title>
        <authorList>
            <person name="Liu X."/>
        </authorList>
    </citation>
    <scope>NUCLEOTIDE SEQUENCE [LARGE SCALE GENOMIC DNA]</scope>
    <source>
        <strain evidence="9">Cailab_2021Rc</strain>
        <tissue evidence="9">Muscle</tissue>
    </source>
</reference>
<dbReference type="SUPFAM" id="SSF50494">
    <property type="entry name" value="Trypsin-like serine proteases"/>
    <property type="match status" value="1"/>
</dbReference>
<sequence>MRALWAVAFLAAAVAVVKAEAEAKAGDSDWAWKKTEESPRKEDGSKVEEALDVAGSEIKARQAKSIEPSANDTQPRHLIKERLCDLGLGCDDDEDLVEGKRTHVEPHELIYAQPVHLKPVGRPIPAVPVRGAPLVGPPQGYGPPRPVPFRPHGSRYPPGPPRVPPVYETDFEGGFLEEKRGPYPPGPVGGGAGGLQTHVHHHYHHDDKLPLEGGSGGPLYSNSFSGSSLYRPGSSYGSSEFYKKQLNIKPNGGVNGASAGLGQYSSSYPRYESPRADINNGLVGDCYCVPYDQCPAHEVARKEDNTLPLIDPRNRGGAIEALGDDEVVVTDGNGTMTVVKQKRDQKEDKERKFFGLGGGGGTDVDDDGLKLRPTFGVSFGLPGYGGGYPVNPFGTYPALNPYGGSIGQGGLDLGLVSVNPLLSVQVTKGEYGEKLIKPLVNLHVTPNHGFVHKIGSFIHKFKGGYGYGYPAAGPPHFYHHHQHFHAQPPPPLYHHKPPYFPSKPPHFHSFRPSYAPDFHHHGPPVPPPPPHHHHPDIVDDYDDDDGYYFRNARSNSSATPSRGVQFPEDRTSRSKRETPARQAYYQGLGGRCGPRQVCCRRPARQFGSSNRGAQCGVRNAHGINGRIKTPTYVDGESEFGEYPWQVAILKKDPQESVYVCGGTLIDSLHILTAAHCIKSYTAYDLRVRLGEWDVNHDVEFYPYEERDVSLVQIHPEFYAGTLYNDLAVLRMDRPVQPGLTPHISPACIPDLRMDFTGSRCWTTGWGKDAFGDYGKYQNILKEVDVPVLSHQQCQAQLQQTRLGYDFKLHHGFICAGGEEGKDACKGDGGGPMVCERGGVWHLVGVVSWGVGCGQLGVPGVYVKVAHYLPWIRQITNQF</sequence>
<accession>A0ABD0YPJ6</accession>
<dbReference type="InterPro" id="IPR001254">
    <property type="entry name" value="Trypsin_dom"/>
</dbReference>
<dbReference type="InterPro" id="IPR043504">
    <property type="entry name" value="Peptidase_S1_PA_chymotrypsin"/>
</dbReference>
<gene>
    <name evidence="9" type="ORF">AAG570_013693</name>
</gene>
<dbReference type="EMBL" id="JBFDAA010000009">
    <property type="protein sequence ID" value="KAL1129162.1"/>
    <property type="molecule type" value="Genomic_DNA"/>
</dbReference>
<name>A0ABD0YPJ6_9HEMI</name>
<feature type="region of interest" description="Disordered" evidence="6">
    <location>
        <begin position="511"/>
        <end position="580"/>
    </location>
</feature>
<comment type="subcellular location">
    <subcellularLocation>
        <location evidence="1">Secreted</location>
    </subcellularLocation>
</comment>
<dbReference type="PANTHER" id="PTHR24258:SF142">
    <property type="entry name" value="PEPTIDASE S1 DOMAIN-CONTAINING PROTEIN"/>
    <property type="match status" value="1"/>
</dbReference>
<dbReference type="Pfam" id="PF00089">
    <property type="entry name" value="Trypsin"/>
    <property type="match status" value="1"/>
</dbReference>
<evidence type="ECO:0000256" key="6">
    <source>
        <dbReference type="SAM" id="MobiDB-lite"/>
    </source>
</evidence>
<evidence type="ECO:0000256" key="4">
    <source>
        <dbReference type="ARBA" id="ARBA00068096"/>
    </source>
</evidence>
<evidence type="ECO:0000256" key="3">
    <source>
        <dbReference type="ARBA" id="ARBA00023157"/>
    </source>
</evidence>
<keyword evidence="3" id="KW-1015">Disulfide bond</keyword>
<dbReference type="PROSITE" id="PS50240">
    <property type="entry name" value="TRYPSIN_DOM"/>
    <property type="match status" value="1"/>
</dbReference>
<dbReference type="FunFam" id="2.40.10.10:FF:000038">
    <property type="entry name" value="Serine protease"/>
    <property type="match status" value="1"/>
</dbReference>
<comment type="caution">
    <text evidence="9">The sequence shown here is derived from an EMBL/GenBank/DDBJ whole genome shotgun (WGS) entry which is preliminary data.</text>
</comment>
<keyword evidence="10" id="KW-1185">Reference proteome</keyword>
<dbReference type="PROSITE" id="PS00134">
    <property type="entry name" value="TRYPSIN_HIS"/>
    <property type="match status" value="1"/>
</dbReference>
<protein>
    <recommendedName>
        <fullName evidence="4">Phenoloxidase-activating factor 2</fullName>
    </recommendedName>
    <alternativeName>
        <fullName evidence="5">Prophenoloxidase-activating factor II</fullName>
    </alternativeName>
</protein>
<evidence type="ECO:0000256" key="5">
    <source>
        <dbReference type="ARBA" id="ARBA00076468"/>
    </source>
</evidence>
<dbReference type="PRINTS" id="PR00722">
    <property type="entry name" value="CHYMOTRYPSIN"/>
</dbReference>
<feature type="compositionally biased region" description="Basic and acidic residues" evidence="6">
    <location>
        <begin position="567"/>
        <end position="579"/>
    </location>
</feature>
<evidence type="ECO:0000256" key="2">
    <source>
        <dbReference type="ARBA" id="ARBA00022525"/>
    </source>
</evidence>
<dbReference type="CDD" id="cd00190">
    <property type="entry name" value="Tryp_SPc"/>
    <property type="match status" value="1"/>
</dbReference>
<dbReference type="Gene3D" id="2.40.10.10">
    <property type="entry name" value="Trypsin-like serine proteases"/>
    <property type="match status" value="1"/>
</dbReference>
<dbReference type="InterPro" id="IPR001314">
    <property type="entry name" value="Peptidase_S1A"/>
</dbReference>
<evidence type="ECO:0000313" key="9">
    <source>
        <dbReference type="EMBL" id="KAL1129162.1"/>
    </source>
</evidence>
<dbReference type="InterPro" id="IPR009003">
    <property type="entry name" value="Peptidase_S1_PA"/>
</dbReference>
<feature type="region of interest" description="Disordered" evidence="6">
    <location>
        <begin position="26"/>
        <end position="48"/>
    </location>
</feature>
<keyword evidence="2" id="KW-0964">Secreted</keyword>
<feature type="domain" description="Peptidase S1" evidence="8">
    <location>
        <begin position="632"/>
        <end position="876"/>
    </location>
</feature>
<feature type="chain" id="PRO_5044787004" description="Phenoloxidase-activating factor 2" evidence="7">
    <location>
        <begin position="20"/>
        <end position="878"/>
    </location>
</feature>